<feature type="region of interest" description="Disordered" evidence="1">
    <location>
        <begin position="1"/>
        <end position="68"/>
    </location>
</feature>
<accession>A0A8I3APZ2</accession>
<evidence type="ECO:0000313" key="2">
    <source>
        <dbReference type="EMBL" id="KAG7131681.1"/>
    </source>
</evidence>
<dbReference type="Pfam" id="PF12855">
    <property type="entry name" value="Ecl1"/>
    <property type="match status" value="1"/>
</dbReference>
<dbReference type="OrthoDB" id="3599883at2759"/>
<reference evidence="2" key="1">
    <citation type="journal article" date="2021" name="Mol. Plant Pathol.">
        <title>A 20-kb lineage-specific genomic region tames virulence in pathogenic amphidiploid Verticillium longisporum.</title>
        <authorList>
            <person name="Harting R."/>
            <person name="Starke J."/>
            <person name="Kusch H."/>
            <person name="Poggeler S."/>
            <person name="Maurus I."/>
            <person name="Schluter R."/>
            <person name="Landesfeind M."/>
            <person name="Bulla I."/>
            <person name="Nowrousian M."/>
            <person name="de Jonge R."/>
            <person name="Stahlhut G."/>
            <person name="Hoff K.J."/>
            <person name="Asshauer K.P."/>
            <person name="Thurmer A."/>
            <person name="Stanke M."/>
            <person name="Daniel R."/>
            <person name="Morgenstern B."/>
            <person name="Thomma B.P.H.J."/>
            <person name="Kronstad J.W."/>
            <person name="Braus-Stromeyer S.A."/>
            <person name="Braus G.H."/>
        </authorList>
    </citation>
    <scope>NUCLEOTIDE SEQUENCE</scope>
    <source>
        <strain evidence="2">Vl32</strain>
    </source>
</reference>
<name>A0A8I3APZ2_VERLO</name>
<feature type="compositionally biased region" description="Polar residues" evidence="1">
    <location>
        <begin position="36"/>
        <end position="49"/>
    </location>
</feature>
<organism evidence="2 3">
    <name type="scientific">Verticillium longisporum</name>
    <name type="common">Verticillium dahliae var. longisporum</name>
    <dbReference type="NCBI Taxonomy" id="100787"/>
    <lineage>
        <taxon>Eukaryota</taxon>
        <taxon>Fungi</taxon>
        <taxon>Dikarya</taxon>
        <taxon>Ascomycota</taxon>
        <taxon>Pezizomycotina</taxon>
        <taxon>Sordariomycetes</taxon>
        <taxon>Hypocreomycetidae</taxon>
        <taxon>Glomerellales</taxon>
        <taxon>Plectosphaerellaceae</taxon>
        <taxon>Verticillium</taxon>
    </lineage>
</organism>
<evidence type="ECO:0000313" key="3">
    <source>
        <dbReference type="Proteomes" id="UP000689129"/>
    </source>
</evidence>
<protein>
    <submittedName>
        <fullName evidence="2">Uncharacterized protein</fullName>
    </submittedName>
</protein>
<gene>
    <name evidence="2" type="ORF">HYQ45_009822</name>
</gene>
<dbReference type="EMBL" id="JAEMWZ010000200">
    <property type="protein sequence ID" value="KAG7131681.1"/>
    <property type="molecule type" value="Genomic_DNA"/>
</dbReference>
<feature type="compositionally biased region" description="Basic and acidic residues" evidence="1">
    <location>
        <begin position="54"/>
        <end position="68"/>
    </location>
</feature>
<sequence length="171" mass="19648">MHHSRRKSGHGVSNTSTTDVRRAVTATDPSRFKRPTTLSRRTTPNSSAQKLGRSPREREREWQESYDERESFPQFCMACEKQFLPHDDKFLYCSEACRLYDQDAYAQDDAYKRGMSTERHHSSCISIPPQLDQLFSANIAWDDEQPLPAAPFVRDFCATVTQRPSAEPTVT</sequence>
<dbReference type="Proteomes" id="UP000689129">
    <property type="component" value="Unassembled WGS sequence"/>
</dbReference>
<dbReference type="InterPro" id="IPR024368">
    <property type="entry name" value="Ecl1/2/3"/>
</dbReference>
<comment type="caution">
    <text evidence="2">The sequence shown here is derived from an EMBL/GenBank/DDBJ whole genome shotgun (WGS) entry which is preliminary data.</text>
</comment>
<dbReference type="AlphaFoldDB" id="A0A8I3APZ2"/>
<evidence type="ECO:0000256" key="1">
    <source>
        <dbReference type="SAM" id="MobiDB-lite"/>
    </source>
</evidence>
<proteinExistence type="predicted"/>